<dbReference type="RefSeq" id="XP_022396171.1">
    <property type="nucleotide sequence ID" value="XM_022547774.1"/>
</dbReference>
<dbReference type="Proteomes" id="UP000184300">
    <property type="component" value="Unassembled WGS sequence"/>
</dbReference>
<dbReference type="VEuPathDB" id="FungiDB:ASPGLDRAFT_52515"/>
<dbReference type="EMBL" id="KV878917">
    <property type="protein sequence ID" value="OJJ79473.1"/>
    <property type="molecule type" value="Genomic_DNA"/>
</dbReference>
<dbReference type="GeneID" id="34464035"/>
<name>A0A1L9V6C8_ASPGL</name>
<keyword evidence="2" id="KW-1185">Reference proteome</keyword>
<accession>A0A1L9V6C8</accession>
<evidence type="ECO:0000313" key="2">
    <source>
        <dbReference type="Proteomes" id="UP000184300"/>
    </source>
</evidence>
<dbReference type="AlphaFoldDB" id="A0A1L9V6C8"/>
<reference evidence="2" key="1">
    <citation type="journal article" date="2017" name="Genome Biol.">
        <title>Comparative genomics reveals high biological diversity and specific adaptations in the industrially and medically important fungal genus Aspergillus.</title>
        <authorList>
            <person name="de Vries R.P."/>
            <person name="Riley R."/>
            <person name="Wiebenga A."/>
            <person name="Aguilar-Osorio G."/>
            <person name="Amillis S."/>
            <person name="Uchima C.A."/>
            <person name="Anderluh G."/>
            <person name="Asadollahi M."/>
            <person name="Askin M."/>
            <person name="Barry K."/>
            <person name="Battaglia E."/>
            <person name="Bayram O."/>
            <person name="Benocci T."/>
            <person name="Braus-Stromeyer S.A."/>
            <person name="Caldana C."/>
            <person name="Canovas D."/>
            <person name="Cerqueira G.C."/>
            <person name="Chen F."/>
            <person name="Chen W."/>
            <person name="Choi C."/>
            <person name="Clum A."/>
            <person name="Dos Santos R.A."/>
            <person name="Damasio A.R."/>
            <person name="Diallinas G."/>
            <person name="Emri T."/>
            <person name="Fekete E."/>
            <person name="Flipphi M."/>
            <person name="Freyberg S."/>
            <person name="Gallo A."/>
            <person name="Gournas C."/>
            <person name="Habgood R."/>
            <person name="Hainaut M."/>
            <person name="Harispe M.L."/>
            <person name="Henrissat B."/>
            <person name="Hilden K.S."/>
            <person name="Hope R."/>
            <person name="Hossain A."/>
            <person name="Karabika E."/>
            <person name="Karaffa L."/>
            <person name="Karanyi Z."/>
            <person name="Krasevec N."/>
            <person name="Kuo A."/>
            <person name="Kusch H."/>
            <person name="LaButti K."/>
            <person name="Lagendijk E.L."/>
            <person name="Lapidus A."/>
            <person name="Levasseur A."/>
            <person name="Lindquist E."/>
            <person name="Lipzen A."/>
            <person name="Logrieco A.F."/>
            <person name="MacCabe A."/>
            <person name="Maekelae M.R."/>
            <person name="Malavazi I."/>
            <person name="Melin P."/>
            <person name="Meyer V."/>
            <person name="Mielnichuk N."/>
            <person name="Miskei M."/>
            <person name="Molnar A.P."/>
            <person name="Mule G."/>
            <person name="Ngan C.Y."/>
            <person name="Orejas M."/>
            <person name="Orosz E."/>
            <person name="Ouedraogo J.P."/>
            <person name="Overkamp K.M."/>
            <person name="Park H.-S."/>
            <person name="Perrone G."/>
            <person name="Piumi F."/>
            <person name="Punt P.J."/>
            <person name="Ram A.F."/>
            <person name="Ramon A."/>
            <person name="Rauscher S."/>
            <person name="Record E."/>
            <person name="Riano-Pachon D.M."/>
            <person name="Robert V."/>
            <person name="Roehrig J."/>
            <person name="Ruller R."/>
            <person name="Salamov A."/>
            <person name="Salih N.S."/>
            <person name="Samson R.A."/>
            <person name="Sandor E."/>
            <person name="Sanguinetti M."/>
            <person name="Schuetze T."/>
            <person name="Sepcic K."/>
            <person name="Shelest E."/>
            <person name="Sherlock G."/>
            <person name="Sophianopoulou V."/>
            <person name="Squina F.M."/>
            <person name="Sun H."/>
            <person name="Susca A."/>
            <person name="Todd R.B."/>
            <person name="Tsang A."/>
            <person name="Unkles S.E."/>
            <person name="van de Wiele N."/>
            <person name="van Rossen-Uffink D."/>
            <person name="Oliveira J.V."/>
            <person name="Vesth T.C."/>
            <person name="Visser J."/>
            <person name="Yu J.-H."/>
            <person name="Zhou M."/>
            <person name="Andersen M.R."/>
            <person name="Archer D.B."/>
            <person name="Baker S.E."/>
            <person name="Benoit I."/>
            <person name="Brakhage A.A."/>
            <person name="Braus G.H."/>
            <person name="Fischer R."/>
            <person name="Frisvad J.C."/>
            <person name="Goldman G.H."/>
            <person name="Houbraken J."/>
            <person name="Oakley B."/>
            <person name="Pocsi I."/>
            <person name="Scazzocchio C."/>
            <person name="Seiboth B."/>
            <person name="vanKuyk P.A."/>
            <person name="Wortman J."/>
            <person name="Dyer P.S."/>
            <person name="Grigoriev I.V."/>
        </authorList>
    </citation>
    <scope>NUCLEOTIDE SEQUENCE [LARGE SCALE GENOMIC DNA]</scope>
    <source>
        <strain evidence="2">CBS 516.65</strain>
    </source>
</reference>
<organism evidence="1 2">
    <name type="scientific">Aspergillus glaucus CBS 516.65</name>
    <dbReference type="NCBI Taxonomy" id="1160497"/>
    <lineage>
        <taxon>Eukaryota</taxon>
        <taxon>Fungi</taxon>
        <taxon>Dikarya</taxon>
        <taxon>Ascomycota</taxon>
        <taxon>Pezizomycotina</taxon>
        <taxon>Eurotiomycetes</taxon>
        <taxon>Eurotiomycetidae</taxon>
        <taxon>Eurotiales</taxon>
        <taxon>Aspergillaceae</taxon>
        <taxon>Aspergillus</taxon>
        <taxon>Aspergillus subgen. Aspergillus</taxon>
    </lineage>
</organism>
<gene>
    <name evidence="1" type="ORF">ASPGLDRAFT_52515</name>
</gene>
<evidence type="ECO:0000313" key="1">
    <source>
        <dbReference type="EMBL" id="OJJ79473.1"/>
    </source>
</evidence>
<sequence>MRSIPCPSLGLLFTLNEYSSARQLCTEMHQTRYRMQKPISCNIFGETSLLRRQGTENVPTADTAWGMWEYNPS</sequence>
<protein>
    <submittedName>
        <fullName evidence="1">Uncharacterized protein</fullName>
    </submittedName>
</protein>
<proteinExistence type="predicted"/>